<organism evidence="1 2">
    <name type="scientific">Candidatus Lloydbacteria bacterium RIFCSPLOWO2_01_FULL_50_20</name>
    <dbReference type="NCBI Taxonomy" id="1798665"/>
    <lineage>
        <taxon>Bacteria</taxon>
        <taxon>Candidatus Lloydiibacteriota</taxon>
    </lineage>
</organism>
<dbReference type="InterPro" id="IPR003795">
    <property type="entry name" value="DUF192"/>
</dbReference>
<dbReference type="Gene3D" id="2.60.120.1140">
    <property type="entry name" value="Protein of unknown function DUF192"/>
    <property type="match status" value="1"/>
</dbReference>
<dbReference type="AlphaFoldDB" id="A0A1G2DEG3"/>
<protein>
    <recommendedName>
        <fullName evidence="3">DUF192 domain-containing protein</fullName>
    </recommendedName>
</protein>
<evidence type="ECO:0000313" key="2">
    <source>
        <dbReference type="Proteomes" id="UP000178534"/>
    </source>
</evidence>
<dbReference type="Pfam" id="PF02643">
    <property type="entry name" value="DUF192"/>
    <property type="match status" value="1"/>
</dbReference>
<proteinExistence type="predicted"/>
<comment type="caution">
    <text evidence="1">The sequence shown here is derived from an EMBL/GenBank/DDBJ whole genome shotgun (WGS) entry which is preliminary data.</text>
</comment>
<dbReference type="PANTHER" id="PTHR37953">
    <property type="entry name" value="UPF0127 PROTEIN MJ1496"/>
    <property type="match status" value="1"/>
</dbReference>
<evidence type="ECO:0000313" key="1">
    <source>
        <dbReference type="EMBL" id="OGZ11976.1"/>
    </source>
</evidence>
<dbReference type="PANTHER" id="PTHR37953:SF1">
    <property type="entry name" value="UPF0127 PROTEIN MJ1496"/>
    <property type="match status" value="1"/>
</dbReference>
<dbReference type="STRING" id="1798665.A2942_01705"/>
<accession>A0A1G2DEG3</accession>
<dbReference type="Proteomes" id="UP000178534">
    <property type="component" value="Unassembled WGS sequence"/>
</dbReference>
<sequence length="182" mass="19924">MARLRSKLRMKYLALAAIVLTGAVLFLLNNGGLNFYRIAASGNAAIPESILPKFLDSATTVSIGSTEILVEIATTTADIRKGLSGRPSLDPRSGMLFMFPKPYMYKFWMSDMLFPLDMIWIDNGIVVDISPNATTTFNPAAPNFYFPDEPAQYVLEVNVGFTATHGIVPGDTVTFKNIPLLP</sequence>
<dbReference type="InterPro" id="IPR038695">
    <property type="entry name" value="Saro_0823-like_sf"/>
</dbReference>
<gene>
    <name evidence="1" type="ORF">A2942_01705</name>
</gene>
<dbReference type="EMBL" id="MHLP01000030">
    <property type="protein sequence ID" value="OGZ11976.1"/>
    <property type="molecule type" value="Genomic_DNA"/>
</dbReference>
<reference evidence="1 2" key="1">
    <citation type="journal article" date="2016" name="Nat. Commun.">
        <title>Thousands of microbial genomes shed light on interconnected biogeochemical processes in an aquifer system.</title>
        <authorList>
            <person name="Anantharaman K."/>
            <person name="Brown C.T."/>
            <person name="Hug L.A."/>
            <person name="Sharon I."/>
            <person name="Castelle C.J."/>
            <person name="Probst A.J."/>
            <person name="Thomas B.C."/>
            <person name="Singh A."/>
            <person name="Wilkins M.J."/>
            <person name="Karaoz U."/>
            <person name="Brodie E.L."/>
            <person name="Williams K.H."/>
            <person name="Hubbard S.S."/>
            <person name="Banfield J.F."/>
        </authorList>
    </citation>
    <scope>NUCLEOTIDE SEQUENCE [LARGE SCALE GENOMIC DNA]</scope>
</reference>
<name>A0A1G2DEG3_9BACT</name>
<evidence type="ECO:0008006" key="3">
    <source>
        <dbReference type="Google" id="ProtNLM"/>
    </source>
</evidence>